<keyword evidence="4" id="KW-0255">Endonuclease</keyword>
<dbReference type="AlphaFoldDB" id="A0AAP8NPI5"/>
<evidence type="ECO:0000259" key="3">
    <source>
        <dbReference type="SMART" id="SM00974"/>
    </source>
</evidence>
<dbReference type="GO" id="GO:0005524">
    <property type="term" value="F:ATP binding"/>
    <property type="evidence" value="ECO:0007669"/>
    <property type="project" value="InterPro"/>
</dbReference>
<dbReference type="Proteomes" id="UP000235914">
    <property type="component" value="Unassembled WGS sequence"/>
</dbReference>
<evidence type="ECO:0000313" key="5">
    <source>
        <dbReference type="Proteomes" id="UP000235914"/>
    </source>
</evidence>
<dbReference type="InterPro" id="IPR029063">
    <property type="entry name" value="SAM-dependent_MTases_sf"/>
</dbReference>
<keyword evidence="4" id="KW-0540">Nuclease</keyword>
<dbReference type="InterPro" id="IPR018306">
    <property type="entry name" value="Phage_T5_Orf172_DNA-bd"/>
</dbReference>
<keyword evidence="4" id="KW-0378">Hydrolase</keyword>
<evidence type="ECO:0000313" key="4">
    <source>
        <dbReference type="EMBL" id="PNC57716.1"/>
    </source>
</evidence>
<dbReference type="SMART" id="SM00974">
    <property type="entry name" value="T5orf172"/>
    <property type="match status" value="1"/>
</dbReference>
<dbReference type="Gene3D" id="3.40.50.150">
    <property type="entry name" value="Vaccinia Virus protein VP39"/>
    <property type="match status" value="1"/>
</dbReference>
<reference evidence="4 5" key="1">
    <citation type="journal article" date="2017" name="BMC Genomics">
        <title>Genome sequencing of 39 Akkermansia muciniphila isolates reveals its population structure, genomic and functional diverisity, and global distribution in mammalian gut microbiotas.</title>
        <authorList>
            <person name="Guo X."/>
            <person name="Li S."/>
            <person name="Zhang J."/>
            <person name="Wu F."/>
            <person name="Li X."/>
            <person name="Wu D."/>
            <person name="Zhang M."/>
            <person name="Ou Z."/>
            <person name="Jie Z."/>
            <person name="Yan Q."/>
            <person name="Li P."/>
            <person name="Yi J."/>
            <person name="Peng Y."/>
        </authorList>
    </citation>
    <scope>NUCLEOTIDE SEQUENCE [LARGE SCALE GENOMIC DNA]</scope>
    <source>
        <strain evidence="4 5">GP43</strain>
    </source>
</reference>
<dbReference type="GO" id="GO:0003677">
    <property type="term" value="F:DNA binding"/>
    <property type="evidence" value="ECO:0007669"/>
    <property type="project" value="InterPro"/>
</dbReference>
<keyword evidence="1" id="KW-0175">Coiled coil</keyword>
<feature type="domain" description="Helicase ATP-binding" evidence="2">
    <location>
        <begin position="125"/>
        <end position="331"/>
    </location>
</feature>
<dbReference type="InterPro" id="IPR006935">
    <property type="entry name" value="Helicase/UvrB_N"/>
</dbReference>
<dbReference type="SUPFAM" id="SSF53335">
    <property type="entry name" value="S-adenosyl-L-methionine-dependent methyltransferases"/>
    <property type="match status" value="1"/>
</dbReference>
<dbReference type="InterPro" id="IPR014001">
    <property type="entry name" value="Helicase_ATP-bd"/>
</dbReference>
<accession>A0AAP8NPI5</accession>
<feature type="coiled-coil region" evidence="1">
    <location>
        <begin position="808"/>
        <end position="854"/>
    </location>
</feature>
<name>A0AAP8NPI5_9BACT</name>
<protein>
    <submittedName>
        <fullName evidence="4">Restriction endonuclease</fullName>
    </submittedName>
</protein>
<dbReference type="InterPro" id="IPR027417">
    <property type="entry name" value="P-loop_NTPase"/>
</dbReference>
<evidence type="ECO:0000256" key="1">
    <source>
        <dbReference type="SAM" id="Coils"/>
    </source>
</evidence>
<dbReference type="GO" id="GO:0004519">
    <property type="term" value="F:endonuclease activity"/>
    <property type="evidence" value="ECO:0007669"/>
    <property type="project" value="UniProtKB-KW"/>
</dbReference>
<dbReference type="Gene3D" id="3.40.50.300">
    <property type="entry name" value="P-loop containing nucleotide triphosphate hydrolases"/>
    <property type="match status" value="2"/>
</dbReference>
<feature type="domain" description="Bacteriophage T5 Orf172 DNA-binding" evidence="3">
    <location>
        <begin position="28"/>
        <end position="112"/>
    </location>
</feature>
<organism evidence="4 5">
    <name type="scientific">Akkermansia muciniphila</name>
    <dbReference type="NCBI Taxonomy" id="239935"/>
    <lineage>
        <taxon>Bacteria</taxon>
        <taxon>Pseudomonadati</taxon>
        <taxon>Verrucomicrobiota</taxon>
        <taxon>Verrucomicrobiia</taxon>
        <taxon>Verrucomicrobiales</taxon>
        <taxon>Akkermansiaceae</taxon>
        <taxon>Akkermansia</taxon>
    </lineage>
</organism>
<dbReference type="Pfam" id="PF04851">
    <property type="entry name" value="ResIII"/>
    <property type="match status" value="1"/>
</dbReference>
<sequence length="1113" mass="126708">MSPMNAISIRSTKKVEPKCYAYTTPEVQRHEGWTKIGYTEQDDVEVRIRQQTQTVDVRYCLEWHESARFADGTVFHDKAFHRYLGKKEVEREGNSEWFHLVPEVAHGHFREFTRNRGVLQTPGAVPYVLRAEQAEAVERTRLYMASHAGQSPEFLWNAKPRFGKTLAAYDLCKQMGARTVLIVTNRPAIAHSWYDDYVRFMGTESGYYFISGADALRGLPHVLERAQLPSDAEGYIEFVSLQDLKGSLYFGGEFDKLEHVQKLTWDLLIVDEAHEGVDTYRADVAFEQIARRATLHLSGTPFKALANEKFEEKAIFNWTYADEQCAKREWQEEAEEENPYAALPQLHLYTYRMSEVVRDRLKQGADFDDDGENEAYAFDLNEFFATKSDGSFKYDEAVERFLEALAGQEKFPFSTEALRREVKHSFWLLDRVDSAKALAKKLKAHPVFREYEVVVAAGDGKTDAEEEATSTLKSLDKVRTAIRAHERTITLSVGQLTTGVTVPEWTAVLMLSNVKSPSLYMQAAFRAQNPCLFVEGDELRRKENAYVFDFDPARTLVIFEQFANDLCSATVSGGGDGETRKRQVCELLNFFPVYGEDEEGEMVALDAEKVLSVPRKIHAVEVVRRGFMSNFLFQNIGNIFSAPRQVADILGQLPTVKEQKPSKAKVGGQGEGGLLDGAADLPLNEKGEVVLPLDELTRKTGELFGDKIYSDNVVTQTKIDEVSTSNAPDKKAAQDLVTILVDTVVNPTLQDAKTHYGDEMSRASEHRLKKQLQNQATVAVGKAATTHKKNRHETEKAKKRALDEAQAKGQSEAEVQAIQDRFDAEQRENERRYREELKEAAAEIEKKAKQAVVDTVETEKVTRKKEAIEEDIRGHLRGFARTIPAFLMAYGDENTCLDNFDTILPDEVFREVTGISLEQFRILRDGCDYEDEGVRKHFDGHCFDPIVFDDAVQEFLALKKKLGNYFDESQSEDIFDYIPPQKTNQIFTPKHLVMKMVDMLEEESPGCFDDPDKTFIDLYMKSGLYVAEIVKRLFRSEAMKARFPQAEERLRHIFAHQVYGLAPTEIIYRIACAFVLGFDEELRIERHHLARFDALPAVKDGTLEEALDKIWER</sequence>
<dbReference type="SMART" id="SM00487">
    <property type="entry name" value="DEXDc"/>
    <property type="match status" value="1"/>
</dbReference>
<dbReference type="SUPFAM" id="SSF52540">
    <property type="entry name" value="P-loop containing nucleoside triphosphate hydrolases"/>
    <property type="match status" value="2"/>
</dbReference>
<dbReference type="EMBL" id="PJKN01000001">
    <property type="protein sequence ID" value="PNC57716.1"/>
    <property type="molecule type" value="Genomic_DNA"/>
</dbReference>
<evidence type="ECO:0000259" key="2">
    <source>
        <dbReference type="SMART" id="SM00487"/>
    </source>
</evidence>
<comment type="caution">
    <text evidence="4">The sequence shown here is derived from an EMBL/GenBank/DDBJ whole genome shotgun (WGS) entry which is preliminary data.</text>
</comment>
<dbReference type="GO" id="GO:0016787">
    <property type="term" value="F:hydrolase activity"/>
    <property type="evidence" value="ECO:0007669"/>
    <property type="project" value="InterPro"/>
</dbReference>
<proteinExistence type="predicted"/>
<gene>
    <name evidence="4" type="ORF">CXU09_01195</name>
</gene>